<evidence type="ECO:0000256" key="2">
    <source>
        <dbReference type="ARBA" id="ARBA00022723"/>
    </source>
</evidence>
<comment type="cofactor">
    <cofactor evidence="7">
        <name>Zn(2+)</name>
        <dbReference type="ChEBI" id="CHEBI:29105"/>
    </cofactor>
    <text evidence="7">Binds 1 zinc ion per subunit.</text>
</comment>
<keyword evidence="4" id="KW-0049">Antioxidant</keyword>
<sequence length="355" mass="38782">MEFNKPKPLNLAGDLAKNFNEFQEEVLEYFEATETGTKSAGVQIARLKNLLGRDAVRLYKTLTTIKPEEETVNDILSVLKSHCIPKKNETILVFNFFNRKQCLSEPFENFYAELRALATPCEFGDQEDKLLRAQIILGVNSQSIKQHLLREDTTLNKVVEYCKSVELADKNLKTIEDGGRSSQKKQPPPNPPKCRISATFRKQVNQEVGTIYSRLNRYVPTPKKISGDTPVKVTGEVTGLSKGLHGFHVHEFGDNTNGCTSAGPHFNPHGKDHAGPTDSDRHVGDLGNIEAGANGVAKVNITDSLISLTGAHNIIGRTVVVHADQDDLGKGGHELSKTTGNAGARSACGVIGITK</sequence>
<evidence type="ECO:0000256" key="1">
    <source>
        <dbReference type="ARBA" id="ARBA00010457"/>
    </source>
</evidence>
<dbReference type="GO" id="GO:0004784">
    <property type="term" value="F:superoxide dismutase activity"/>
    <property type="evidence" value="ECO:0007669"/>
    <property type="project" value="UniProtKB-EC"/>
</dbReference>
<dbReference type="InterPro" id="IPR036423">
    <property type="entry name" value="SOD-like_Cu/Zn_dom_sf"/>
</dbReference>
<keyword evidence="3 7" id="KW-0862">Zinc</keyword>
<comment type="similarity">
    <text evidence="1 7">Belongs to the Cu-Zn superoxide dismutase family.</text>
</comment>
<dbReference type="PROSITE" id="PS00087">
    <property type="entry name" value="SOD_CU_ZN_1"/>
    <property type="match status" value="1"/>
</dbReference>
<evidence type="ECO:0000256" key="6">
    <source>
        <dbReference type="ARBA" id="ARBA00023008"/>
    </source>
</evidence>
<dbReference type="GO" id="GO:0005507">
    <property type="term" value="F:copper ion binding"/>
    <property type="evidence" value="ECO:0007669"/>
    <property type="project" value="InterPro"/>
</dbReference>
<gene>
    <name evidence="10" type="ORF">TTEB3V08_LOCUS3722</name>
</gene>
<comment type="cofactor">
    <cofactor evidence="7">
        <name>Cu cation</name>
        <dbReference type="ChEBI" id="CHEBI:23378"/>
    </cofactor>
    <text evidence="7">Binds 1 copper ion per subunit.</text>
</comment>
<dbReference type="Pfam" id="PF00080">
    <property type="entry name" value="Sod_Cu"/>
    <property type="match status" value="1"/>
</dbReference>
<keyword evidence="2 7" id="KW-0479">Metal-binding</keyword>
<evidence type="ECO:0000256" key="8">
    <source>
        <dbReference type="SAM" id="MobiDB-lite"/>
    </source>
</evidence>
<comment type="function">
    <text evidence="7">Destroys radicals which are normally produced within the cells and which are toxic to biological systems.</text>
</comment>
<dbReference type="EC" id="1.15.1.1" evidence="7"/>
<dbReference type="FunFam" id="2.60.40.200:FF:000001">
    <property type="entry name" value="Superoxide dismutase [Cu-Zn]"/>
    <property type="match status" value="1"/>
</dbReference>
<evidence type="ECO:0000256" key="3">
    <source>
        <dbReference type="ARBA" id="ARBA00022833"/>
    </source>
</evidence>
<name>A0A7R9ICD9_9NEOP</name>
<dbReference type="InterPro" id="IPR024134">
    <property type="entry name" value="SOD_Cu/Zn_/chaperone"/>
</dbReference>
<feature type="domain" description="Superoxide dismutase copper/zinc binding" evidence="9">
    <location>
        <begin position="227"/>
        <end position="351"/>
    </location>
</feature>
<evidence type="ECO:0000313" key="10">
    <source>
        <dbReference type="EMBL" id="CAD7455656.1"/>
    </source>
</evidence>
<evidence type="ECO:0000256" key="5">
    <source>
        <dbReference type="ARBA" id="ARBA00023002"/>
    </source>
</evidence>
<keyword evidence="6 7" id="KW-0186">Copper</keyword>
<dbReference type="InterPro" id="IPR001424">
    <property type="entry name" value="SOD_Cu_Zn_dom"/>
</dbReference>
<dbReference type="SUPFAM" id="SSF49329">
    <property type="entry name" value="Cu,Zn superoxide dismutase-like"/>
    <property type="match status" value="1"/>
</dbReference>
<proteinExistence type="inferred from homology"/>
<dbReference type="AlphaFoldDB" id="A0A7R9ICD9"/>
<dbReference type="PRINTS" id="PR00068">
    <property type="entry name" value="CUZNDISMTASE"/>
</dbReference>
<protein>
    <recommendedName>
        <fullName evidence="7">Superoxide dismutase [Cu-Zn]</fullName>
        <ecNumber evidence="7">1.15.1.1</ecNumber>
    </recommendedName>
</protein>
<dbReference type="Gene3D" id="2.60.40.200">
    <property type="entry name" value="Superoxide dismutase, copper/zinc binding domain"/>
    <property type="match status" value="1"/>
</dbReference>
<keyword evidence="5 7" id="KW-0560">Oxidoreductase</keyword>
<evidence type="ECO:0000259" key="9">
    <source>
        <dbReference type="Pfam" id="PF00080"/>
    </source>
</evidence>
<dbReference type="PANTHER" id="PTHR10003">
    <property type="entry name" value="SUPEROXIDE DISMUTASE CU-ZN -RELATED"/>
    <property type="match status" value="1"/>
</dbReference>
<reference evidence="10" key="1">
    <citation type="submission" date="2020-11" db="EMBL/GenBank/DDBJ databases">
        <authorList>
            <person name="Tran Van P."/>
        </authorList>
    </citation>
    <scope>NUCLEOTIDE SEQUENCE</scope>
</reference>
<dbReference type="EMBL" id="OE000989">
    <property type="protein sequence ID" value="CAD7455656.1"/>
    <property type="molecule type" value="Genomic_DNA"/>
</dbReference>
<accession>A0A7R9ICD9</accession>
<feature type="region of interest" description="Disordered" evidence="8">
    <location>
        <begin position="173"/>
        <end position="195"/>
    </location>
</feature>
<dbReference type="InterPro" id="IPR018152">
    <property type="entry name" value="SOD_Cu/Zn_BS"/>
</dbReference>
<comment type="catalytic activity">
    <reaction evidence="7">
        <text>2 superoxide + 2 H(+) = H2O2 + O2</text>
        <dbReference type="Rhea" id="RHEA:20696"/>
        <dbReference type="ChEBI" id="CHEBI:15378"/>
        <dbReference type="ChEBI" id="CHEBI:15379"/>
        <dbReference type="ChEBI" id="CHEBI:16240"/>
        <dbReference type="ChEBI" id="CHEBI:18421"/>
        <dbReference type="EC" id="1.15.1.1"/>
    </reaction>
</comment>
<organism evidence="10">
    <name type="scientific">Timema tahoe</name>
    <dbReference type="NCBI Taxonomy" id="61484"/>
    <lineage>
        <taxon>Eukaryota</taxon>
        <taxon>Metazoa</taxon>
        <taxon>Ecdysozoa</taxon>
        <taxon>Arthropoda</taxon>
        <taxon>Hexapoda</taxon>
        <taxon>Insecta</taxon>
        <taxon>Pterygota</taxon>
        <taxon>Neoptera</taxon>
        <taxon>Polyneoptera</taxon>
        <taxon>Phasmatodea</taxon>
        <taxon>Timematodea</taxon>
        <taxon>Timematoidea</taxon>
        <taxon>Timematidae</taxon>
        <taxon>Timema</taxon>
    </lineage>
</organism>
<dbReference type="PROSITE" id="PS00332">
    <property type="entry name" value="SOD_CU_ZN_2"/>
    <property type="match status" value="1"/>
</dbReference>
<evidence type="ECO:0000256" key="4">
    <source>
        <dbReference type="ARBA" id="ARBA00022862"/>
    </source>
</evidence>
<evidence type="ECO:0000256" key="7">
    <source>
        <dbReference type="RuleBase" id="RU000393"/>
    </source>
</evidence>
<dbReference type="CDD" id="cd00305">
    <property type="entry name" value="Cu-Zn_Superoxide_Dismutase"/>
    <property type="match status" value="1"/>
</dbReference>